<accession>A0ABS4WF84</accession>
<reference evidence="2 3" key="1">
    <citation type="submission" date="2021-03" db="EMBL/GenBank/DDBJ databases">
        <title>Sequencing the genomes of 1000 actinobacteria strains.</title>
        <authorList>
            <person name="Klenk H.-P."/>
        </authorList>
    </citation>
    <scope>NUCLEOTIDE SEQUENCE [LARGE SCALE GENOMIC DNA]</scope>
    <source>
        <strain evidence="2 3">DSM 15454</strain>
    </source>
</reference>
<gene>
    <name evidence="2" type="ORF">JOF46_002778</name>
</gene>
<sequence length="32" mass="3535">MPFPGQPATGEADMEATPKHSARKHEGIEEER</sequence>
<dbReference type="EMBL" id="JAGIOE010000001">
    <property type="protein sequence ID" value="MBP2374866.1"/>
    <property type="molecule type" value="Genomic_DNA"/>
</dbReference>
<comment type="caution">
    <text evidence="2">The sequence shown here is derived from an EMBL/GenBank/DDBJ whole genome shotgun (WGS) entry which is preliminary data.</text>
</comment>
<evidence type="ECO:0000256" key="1">
    <source>
        <dbReference type="SAM" id="MobiDB-lite"/>
    </source>
</evidence>
<proteinExistence type="predicted"/>
<keyword evidence="3" id="KW-1185">Reference proteome</keyword>
<dbReference type="Proteomes" id="UP000766570">
    <property type="component" value="Unassembled WGS sequence"/>
</dbReference>
<name>A0ABS4WF84_9MICC</name>
<evidence type="ECO:0000313" key="2">
    <source>
        <dbReference type="EMBL" id="MBP2374866.1"/>
    </source>
</evidence>
<protein>
    <submittedName>
        <fullName evidence="2">Uncharacterized protein</fullName>
    </submittedName>
</protein>
<evidence type="ECO:0000313" key="3">
    <source>
        <dbReference type="Proteomes" id="UP000766570"/>
    </source>
</evidence>
<feature type="region of interest" description="Disordered" evidence="1">
    <location>
        <begin position="1"/>
        <end position="32"/>
    </location>
</feature>
<organism evidence="2 3">
    <name type="scientific">Paeniglutamicibacter psychrophenolicus</name>
    <dbReference type="NCBI Taxonomy" id="257454"/>
    <lineage>
        <taxon>Bacteria</taxon>
        <taxon>Bacillati</taxon>
        <taxon>Actinomycetota</taxon>
        <taxon>Actinomycetes</taxon>
        <taxon>Micrococcales</taxon>
        <taxon>Micrococcaceae</taxon>
        <taxon>Paeniglutamicibacter</taxon>
    </lineage>
</organism>